<dbReference type="InterPro" id="IPR029262">
    <property type="entry name" value="RPOL_N"/>
</dbReference>
<dbReference type="Gene3D" id="1.10.1320.10">
    <property type="entry name" value="DNA-directed RNA polymerase, N-terminal domain"/>
    <property type="match status" value="1"/>
</dbReference>
<dbReference type="InterPro" id="IPR043502">
    <property type="entry name" value="DNA/RNA_pol_sf"/>
</dbReference>
<dbReference type="EC" id="2.7.7.6" evidence="2 8"/>
<evidence type="ECO:0000256" key="6">
    <source>
        <dbReference type="ARBA" id="ARBA00023163"/>
    </source>
</evidence>
<dbReference type="GO" id="GO:0003899">
    <property type="term" value="F:DNA-directed RNA polymerase activity"/>
    <property type="evidence" value="ECO:0007669"/>
    <property type="project" value="UniProtKB-EC"/>
</dbReference>
<dbReference type="PANTHER" id="PTHR10102">
    <property type="entry name" value="DNA-DIRECTED RNA POLYMERASE, MITOCHONDRIAL"/>
    <property type="match status" value="1"/>
</dbReference>
<keyword evidence="3 8" id="KW-0240">DNA-directed RNA polymerase</keyword>
<protein>
    <recommendedName>
        <fullName evidence="2 8">DNA-directed RNA polymerase</fullName>
        <ecNumber evidence="2 8">2.7.7.6</ecNumber>
    </recommendedName>
</protein>
<comment type="catalytic activity">
    <reaction evidence="7 8">
        <text>RNA(n) + a ribonucleoside 5'-triphosphate = RNA(n+1) + diphosphate</text>
        <dbReference type="Rhea" id="RHEA:21248"/>
        <dbReference type="Rhea" id="RHEA-COMP:14527"/>
        <dbReference type="Rhea" id="RHEA-COMP:17342"/>
        <dbReference type="ChEBI" id="CHEBI:33019"/>
        <dbReference type="ChEBI" id="CHEBI:61557"/>
        <dbReference type="ChEBI" id="CHEBI:140395"/>
        <dbReference type="EC" id="2.7.7.6"/>
    </reaction>
</comment>
<organism evidence="10 11">
    <name type="scientific">Australozyma saopauloensis</name>
    <dbReference type="NCBI Taxonomy" id="291208"/>
    <lineage>
        <taxon>Eukaryota</taxon>
        <taxon>Fungi</taxon>
        <taxon>Dikarya</taxon>
        <taxon>Ascomycota</taxon>
        <taxon>Saccharomycotina</taxon>
        <taxon>Pichiomycetes</taxon>
        <taxon>Metschnikowiaceae</taxon>
        <taxon>Australozyma</taxon>
    </lineage>
</organism>
<dbReference type="Gene3D" id="1.10.287.280">
    <property type="match status" value="1"/>
</dbReference>
<reference evidence="10 11" key="1">
    <citation type="submission" date="2023-10" db="EMBL/GenBank/DDBJ databases">
        <title>Draft Genome Sequence of Candida saopaulonensis from a very Premature Infant with Sepsis.</title>
        <authorList>
            <person name="Ning Y."/>
            <person name="Dai R."/>
            <person name="Xiao M."/>
            <person name="Xu Y."/>
            <person name="Yan Q."/>
            <person name="Zhang L."/>
        </authorList>
    </citation>
    <scope>NUCLEOTIDE SEQUENCE [LARGE SCALE GENOMIC DNA]</scope>
    <source>
        <strain evidence="10 11">19XY460</strain>
    </source>
</reference>
<dbReference type="PANTHER" id="PTHR10102:SF0">
    <property type="entry name" value="DNA-DIRECTED RNA POLYMERASE, MITOCHONDRIAL"/>
    <property type="match status" value="1"/>
</dbReference>
<keyword evidence="5 8" id="KW-0548">Nucleotidyltransferase</keyword>
<name>A0AAX4HAS9_9ASCO</name>
<dbReference type="SMART" id="SM01311">
    <property type="entry name" value="RPOL_N"/>
    <property type="match status" value="1"/>
</dbReference>
<comment type="function">
    <text evidence="8">DNA-dependent RNA polymerase catalyzes the transcription of DNA into RNA using the four ribonucleoside triphosphates as substrates.</text>
</comment>
<feature type="domain" description="DNA-directed RNA polymerase N-terminal" evidence="9">
    <location>
        <begin position="287"/>
        <end position="552"/>
    </location>
</feature>
<keyword evidence="11" id="KW-1185">Reference proteome</keyword>
<keyword evidence="6 8" id="KW-0804">Transcription</keyword>
<dbReference type="EMBL" id="CP138896">
    <property type="protein sequence ID" value="WPK25464.1"/>
    <property type="molecule type" value="Genomic_DNA"/>
</dbReference>
<accession>A0AAX4HAS9</accession>
<evidence type="ECO:0000256" key="2">
    <source>
        <dbReference type="ARBA" id="ARBA00012418"/>
    </source>
</evidence>
<dbReference type="Pfam" id="PF14700">
    <property type="entry name" value="RPOL_N"/>
    <property type="match status" value="1"/>
</dbReference>
<sequence>MKLKAVVRRIATRSTDSPSPLVALNRQNPSSVLNLTQNTIVSQLLQTNREIGLASKIRVNRFFVALFKGNTNEAVTCIQGLRKDFLRQKNEKGQVYISCLVSLLSYLLKDFTGKLQSRNLTGISQEILKIPKDVGLESQPDVDYIHKLTVLLFLKCLKGTNRNESIEYLNLVTHIRLLLKKFDCTPEDILEAIETEQVDVIEQYNIIFAQNLAVPSANANDPSIDVSKYADEHGNLSFESLCSLIEEQTFDALAYSKTKLKLYETYDRLDQDQKRAFMDEYLQFNREKQLLIEGHCHNISKAYSFGKKFTEFSLLHQTWFRTWVGAVVNGIKKLSEEQSSFKRYDFIVNLLTEHTLASMCVSHMIASSITSANVKVLPLTQQLWHVTWSELRKLNAFDKNTQIRQIFQQEDAIKFFSEIVNITISSCKLPPEYPFTENLELGDEFGDRIFSHKLAKPELEFSKYKLYGVINLHPYVAESFRSYLDFLAIGSYRLPMLHPPKKWDSPSNGGFLSFSVPLIKSSQPHSFEIVAQLAHNTGQLSSFYESLSALGSTPWAINPFTLQAFTDALSNDKMTNLAIPTLARIQHDLTELSKQLDMHKQKLEPALLQITKIKQKKLQLSRDRDGLVLFYTMICRFAQSLSKRGEVFYLPHNLDFRGRVYPCVSFLCTHNDDLVRSLMMFWEAKELGPKGYDWLRYQLANLHSTKKLDMKESISFVEANRKNIIDSAENPLEGERWWASGDSPWQSLAVCKELNSIWNFEGDIADYKSRIPIHQDGSCNGLQHYAALSGDKKAAESVNVLPSKQRQDVYLMILSLVKARVLHDSTGEENSDLAKLVLPFLQRKLVKQTVMTSVYSVTLYGATKQIQGQLEDLIMMNRDDPALQVLETQKARASSYIARHVLGSINELFHGAQLIQNWLIDNCSRCLQSFDPKESDDPSYDFFDKKHYEPFMWTSLSGFPVVQYYRSMPSKRVVTSLQTVRMRKEIENSPIDQFKLRNGIAPNFIHSVDATHLLMTALAARTNNITFAAVHDSFWTHPSEVEVLSHLIREEFVRLHKSEVMENMLADLTHVYSKKVQLVWVDRNSKENERFMSALQSLRSGYSDLKERISLRDFNRVLKHEAKNLLPIIELVEDHKPELLFQPTTSGELIIYDDSPTVKAKDAVFCKKNYVPLLVPVKVLKLPKFGTIDLDLVKESTFFFS</sequence>
<evidence type="ECO:0000313" key="10">
    <source>
        <dbReference type="EMBL" id="WPK25464.1"/>
    </source>
</evidence>
<dbReference type="Pfam" id="PF00940">
    <property type="entry name" value="RNA_pol"/>
    <property type="match status" value="1"/>
</dbReference>
<dbReference type="InterPro" id="IPR037159">
    <property type="entry name" value="RNA_POL_N_sf"/>
</dbReference>
<dbReference type="GO" id="GO:0001018">
    <property type="term" value="F:mitochondrial promoter sequence-specific DNA binding"/>
    <property type="evidence" value="ECO:0007669"/>
    <property type="project" value="TreeGrafter"/>
</dbReference>
<evidence type="ECO:0000256" key="4">
    <source>
        <dbReference type="ARBA" id="ARBA00022679"/>
    </source>
</evidence>
<gene>
    <name evidence="10" type="ORF">PUMCH_002781</name>
</gene>
<keyword evidence="4 8" id="KW-0808">Transferase</keyword>
<dbReference type="PROSITE" id="PS00489">
    <property type="entry name" value="RNA_POL_PHAGE_2"/>
    <property type="match status" value="1"/>
</dbReference>
<dbReference type="GO" id="GO:0034245">
    <property type="term" value="C:mitochondrial DNA-directed RNA polymerase complex"/>
    <property type="evidence" value="ECO:0007669"/>
    <property type="project" value="TreeGrafter"/>
</dbReference>
<dbReference type="PROSITE" id="PS00900">
    <property type="entry name" value="RNA_POL_PHAGE_1"/>
    <property type="match status" value="1"/>
</dbReference>
<evidence type="ECO:0000256" key="3">
    <source>
        <dbReference type="ARBA" id="ARBA00022478"/>
    </source>
</evidence>
<evidence type="ECO:0000256" key="1">
    <source>
        <dbReference type="ARBA" id="ARBA00009493"/>
    </source>
</evidence>
<evidence type="ECO:0000256" key="8">
    <source>
        <dbReference type="RuleBase" id="RU003805"/>
    </source>
</evidence>
<dbReference type="GeneID" id="88173845"/>
<dbReference type="AlphaFoldDB" id="A0AAX4HAS9"/>
<dbReference type="InterPro" id="IPR002092">
    <property type="entry name" value="DNA-dir_Rpol_phage-type"/>
</dbReference>
<evidence type="ECO:0000259" key="9">
    <source>
        <dbReference type="SMART" id="SM01311"/>
    </source>
</evidence>
<evidence type="ECO:0000313" key="11">
    <source>
        <dbReference type="Proteomes" id="UP001338582"/>
    </source>
</evidence>
<proteinExistence type="inferred from homology"/>
<dbReference type="RefSeq" id="XP_062877846.1">
    <property type="nucleotide sequence ID" value="XM_063021776.1"/>
</dbReference>
<evidence type="ECO:0000256" key="5">
    <source>
        <dbReference type="ARBA" id="ARBA00022695"/>
    </source>
</evidence>
<dbReference type="SUPFAM" id="SSF56672">
    <property type="entry name" value="DNA/RNA polymerases"/>
    <property type="match status" value="1"/>
</dbReference>
<dbReference type="GO" id="GO:0006390">
    <property type="term" value="P:mitochondrial transcription"/>
    <property type="evidence" value="ECO:0007669"/>
    <property type="project" value="TreeGrafter"/>
</dbReference>
<dbReference type="KEGG" id="asau:88173845"/>
<dbReference type="Proteomes" id="UP001338582">
    <property type="component" value="Chromosome 3"/>
</dbReference>
<dbReference type="Gene3D" id="1.10.150.20">
    <property type="entry name" value="5' to 3' exonuclease, C-terminal subdomain"/>
    <property type="match status" value="1"/>
</dbReference>
<evidence type="ECO:0000256" key="7">
    <source>
        <dbReference type="ARBA" id="ARBA00048552"/>
    </source>
</evidence>
<dbReference type="InterPro" id="IPR046950">
    <property type="entry name" value="DNA-dir_Rpol_C_phage-type"/>
</dbReference>
<comment type="similarity">
    <text evidence="1 8">Belongs to the phage and mitochondrial RNA polymerase family.</text>
</comment>